<accession>A0ACC1HB37</accession>
<sequence length="200" mass="22583">MSDERDQRIEQLEAQVRQLLAAQVANANKDKEEPIPEPIEAILDEAKGLSASERARIYRTFPAYEHEELEHPVLDGALSERTKKANIPATHYQADTLKGSTQLRHMANIGISIWSAIYEAGTAEEPEVAFAKLDQAKLATEELIKLAVGEARALEKTAKDRIFKAIKIPDFIREIDNKPETGRPMASKELMEAWRQHERD</sequence>
<name>A0ACC1HB37_9FUNG</name>
<proteinExistence type="predicted"/>
<reference evidence="1" key="1">
    <citation type="submission" date="2022-06" db="EMBL/GenBank/DDBJ databases">
        <title>Phylogenomic reconstructions and comparative analyses of Kickxellomycotina fungi.</title>
        <authorList>
            <person name="Reynolds N.K."/>
            <person name="Stajich J.E."/>
            <person name="Barry K."/>
            <person name="Grigoriev I.V."/>
            <person name="Crous P."/>
            <person name="Smith M.E."/>
        </authorList>
    </citation>
    <scope>NUCLEOTIDE SEQUENCE</scope>
    <source>
        <strain evidence="1">RSA 2271</strain>
    </source>
</reference>
<evidence type="ECO:0000313" key="1">
    <source>
        <dbReference type="EMBL" id="KAJ1672477.1"/>
    </source>
</evidence>
<keyword evidence="2" id="KW-1185">Reference proteome</keyword>
<feature type="non-terminal residue" evidence="1">
    <location>
        <position position="200"/>
    </location>
</feature>
<gene>
    <name evidence="1" type="ORF">EV182_007097</name>
</gene>
<organism evidence="1 2">
    <name type="scientific">Spiromyces aspiralis</name>
    <dbReference type="NCBI Taxonomy" id="68401"/>
    <lineage>
        <taxon>Eukaryota</taxon>
        <taxon>Fungi</taxon>
        <taxon>Fungi incertae sedis</taxon>
        <taxon>Zoopagomycota</taxon>
        <taxon>Kickxellomycotina</taxon>
        <taxon>Kickxellomycetes</taxon>
        <taxon>Kickxellales</taxon>
        <taxon>Kickxellaceae</taxon>
        <taxon>Spiromyces</taxon>
    </lineage>
</organism>
<comment type="caution">
    <text evidence="1">The sequence shown here is derived from an EMBL/GenBank/DDBJ whole genome shotgun (WGS) entry which is preliminary data.</text>
</comment>
<dbReference type="EMBL" id="JAMZIH010008321">
    <property type="protein sequence ID" value="KAJ1672477.1"/>
    <property type="molecule type" value="Genomic_DNA"/>
</dbReference>
<dbReference type="Proteomes" id="UP001145114">
    <property type="component" value="Unassembled WGS sequence"/>
</dbReference>
<protein>
    <submittedName>
        <fullName evidence="1">Uncharacterized protein</fullName>
    </submittedName>
</protein>
<evidence type="ECO:0000313" key="2">
    <source>
        <dbReference type="Proteomes" id="UP001145114"/>
    </source>
</evidence>